<dbReference type="RefSeq" id="WP_277565545.1">
    <property type="nucleotide sequence ID" value="NZ_JAPDHZ010000003.1"/>
</dbReference>
<dbReference type="EMBL" id="JAPDHZ010000003">
    <property type="protein sequence ID" value="MDG0791688.1"/>
    <property type="molecule type" value="Genomic_DNA"/>
</dbReference>
<proteinExistence type="predicted"/>
<dbReference type="Gene3D" id="3.60.160.10">
    <property type="entry name" value="Mitochondrial biogenesis AIM24"/>
    <property type="match status" value="1"/>
</dbReference>
<gene>
    <name evidence="1" type="ORF">OMP38_13005</name>
</gene>
<name>A0A9X4QMG9_9BACL</name>
<organism evidence="1 2">
    <name type="scientific">Cohnella ginsengisoli</name>
    <dbReference type="NCBI Taxonomy" id="425004"/>
    <lineage>
        <taxon>Bacteria</taxon>
        <taxon>Bacillati</taxon>
        <taxon>Bacillota</taxon>
        <taxon>Bacilli</taxon>
        <taxon>Bacillales</taxon>
        <taxon>Paenibacillaceae</taxon>
        <taxon>Cohnella</taxon>
    </lineage>
</organism>
<dbReference type="InterPro" id="IPR016031">
    <property type="entry name" value="Trp_RNA-bd_attenuator-like_dom"/>
</dbReference>
<sequence length="229" mass="25529">MEITTPAPLGQVRIALDEGEALHVLHPKAIVAFQGRPAQREDRIMDLANAYRKRKWVRSRLAGPAELILGLPAGCSLTVVDIPEDSDLMFNFRHVLFYTEGLRMQSRIQKIKTAWITREWVRMRFSGPGRVGVFASGDLASVELDPEVPLYAESGALVAYPERADVRLSVYGNTLASQHMNVQWELTGRGPALIQVGSPDPGLAEQLHGDGWFKRLLREVLPFGSVYIK</sequence>
<evidence type="ECO:0000313" key="1">
    <source>
        <dbReference type="EMBL" id="MDG0791688.1"/>
    </source>
</evidence>
<dbReference type="AlphaFoldDB" id="A0A9X4QMG9"/>
<accession>A0A9X4QMG9</accession>
<dbReference type="Proteomes" id="UP001153387">
    <property type="component" value="Unassembled WGS sequence"/>
</dbReference>
<dbReference type="InterPro" id="IPR036983">
    <property type="entry name" value="AIM24_sf"/>
</dbReference>
<reference evidence="1 2" key="1">
    <citation type="submission" date="2022-10" db="EMBL/GenBank/DDBJ databases">
        <title>Comparative genomic analysis of Cohnella hashimotonis sp. nov., isolated from the International Space Station.</title>
        <authorList>
            <person name="Simpson A."/>
            <person name="Venkateswaran K."/>
        </authorList>
    </citation>
    <scope>NUCLEOTIDE SEQUENCE [LARGE SCALE GENOMIC DNA]</scope>
    <source>
        <strain evidence="1 2">DSM 18997</strain>
    </source>
</reference>
<evidence type="ECO:0000313" key="2">
    <source>
        <dbReference type="Proteomes" id="UP001153387"/>
    </source>
</evidence>
<dbReference type="SUPFAM" id="SSF51219">
    <property type="entry name" value="TRAP-like"/>
    <property type="match status" value="1"/>
</dbReference>
<protein>
    <recommendedName>
        <fullName evidence="3">AIM24 family protein</fullName>
    </recommendedName>
</protein>
<evidence type="ECO:0008006" key="3">
    <source>
        <dbReference type="Google" id="ProtNLM"/>
    </source>
</evidence>
<comment type="caution">
    <text evidence="1">The sequence shown here is derived from an EMBL/GenBank/DDBJ whole genome shotgun (WGS) entry which is preliminary data.</text>
</comment>
<keyword evidence="2" id="KW-1185">Reference proteome</keyword>